<dbReference type="Proteomes" id="UP000032067">
    <property type="component" value="Unassembled WGS sequence"/>
</dbReference>
<dbReference type="Gene3D" id="1.10.10.10">
    <property type="entry name" value="Winged helix-like DNA-binding domain superfamily/Winged helix DNA-binding domain"/>
    <property type="match status" value="1"/>
</dbReference>
<proteinExistence type="predicted"/>
<evidence type="ECO:0000313" key="2">
    <source>
        <dbReference type="Proteomes" id="UP000032067"/>
    </source>
</evidence>
<dbReference type="AlphaFoldDB" id="A0A0D0LAE2"/>
<dbReference type="SUPFAM" id="SSF46785">
    <property type="entry name" value="Winged helix' DNA-binding domain"/>
    <property type="match status" value="1"/>
</dbReference>
<dbReference type="RefSeq" id="WP_172672156.1">
    <property type="nucleotide sequence ID" value="NZ_JXQQ01000010.1"/>
</dbReference>
<reference evidence="1 2" key="1">
    <citation type="submission" date="2014-12" db="EMBL/GenBank/DDBJ databases">
        <title>16Stimator: statistical estimation of ribosomal gene copy numbers from draft genome assemblies.</title>
        <authorList>
            <person name="Perisin M.A."/>
            <person name="Vetter M."/>
            <person name="Gilbert J.A."/>
            <person name="Bergelson J."/>
        </authorList>
    </citation>
    <scope>NUCLEOTIDE SEQUENCE [LARGE SCALE GENOMIC DNA]</scope>
    <source>
        <strain evidence="1 2">MEDvA23</strain>
    </source>
</reference>
<dbReference type="InterPro" id="IPR036388">
    <property type="entry name" value="WH-like_DNA-bd_sf"/>
</dbReference>
<name>A0A0D0LAE2_VARPD</name>
<dbReference type="Pfam" id="PF21205">
    <property type="entry name" value="Rep3_C"/>
    <property type="match status" value="1"/>
</dbReference>
<dbReference type="InterPro" id="IPR036390">
    <property type="entry name" value="WH_DNA-bd_sf"/>
</dbReference>
<dbReference type="EMBL" id="JXQQ01000010">
    <property type="protein sequence ID" value="KIQ35252.1"/>
    <property type="molecule type" value="Genomic_DNA"/>
</dbReference>
<accession>A0A0D0LAE2</accession>
<protein>
    <submittedName>
        <fullName evidence="1">Uncharacterized protein</fullName>
    </submittedName>
</protein>
<comment type="caution">
    <text evidence="1">The sequence shown here is derived from an EMBL/GenBank/DDBJ whole genome shotgun (WGS) entry which is preliminary data.</text>
</comment>
<sequence length="448" mass="49498">MPAPPDSSLIPTSRPGAGEALELRKPHEMIVMVPRSARVTLTARRIYTVLLQVSQARLGSMAAMPLADFMFEAPLAAVLRTTGSDGADRTAAKRYLGEMRSLEVDWESTAPGDGVKWRGFSMLSEVALEVRRGETWVSWSFPPSIMTALRDPSRWARIELDVLARLSTYAAIALYEICVRYRDNPGGVTSRKPVGWWTDALSNIPGGDKREWRKFKNERVKEAVAEINQETDLEIELIEHRQGRVVSEVQFAVRRRAKTANPAGQEKPVDANLVLRGETLGIREIKLDGLIKEFGEDKVREQLDTLERRAAKNSLRAVDNAYSYLRSLLRNERPSQSEVAPDPMPPDIVPAAPSPPLVTQPAPADSAGERIRAMRKEIEAMDPAQRQVWVDRALQSLASKGMLTAIVSRRASQGDVMHGMLGSVVVQTYAAATYGPDWNAQQGPGALA</sequence>
<evidence type="ECO:0000313" key="1">
    <source>
        <dbReference type="EMBL" id="KIQ35252.1"/>
    </source>
</evidence>
<organism evidence="1 2">
    <name type="scientific">Variovorax paradoxus</name>
    <dbReference type="NCBI Taxonomy" id="34073"/>
    <lineage>
        <taxon>Bacteria</taxon>
        <taxon>Pseudomonadati</taxon>
        <taxon>Pseudomonadota</taxon>
        <taxon>Betaproteobacteria</taxon>
        <taxon>Burkholderiales</taxon>
        <taxon>Comamonadaceae</taxon>
        <taxon>Variovorax</taxon>
    </lineage>
</organism>
<gene>
    <name evidence="1" type="ORF">RT97_04870</name>
</gene>